<dbReference type="RefSeq" id="WP_186906995.1">
    <property type="nucleotide sequence ID" value="NZ_JACOPP010000004.1"/>
</dbReference>
<evidence type="ECO:0000256" key="1">
    <source>
        <dbReference type="SAM" id="Phobius"/>
    </source>
</evidence>
<keyword evidence="3" id="KW-1185">Reference proteome</keyword>
<organism evidence="2 3">
    <name type="scientific">Lawsonibacter hominis</name>
    <dbReference type="NCBI Taxonomy" id="2763053"/>
    <lineage>
        <taxon>Bacteria</taxon>
        <taxon>Bacillati</taxon>
        <taxon>Bacillota</taxon>
        <taxon>Clostridia</taxon>
        <taxon>Eubacteriales</taxon>
        <taxon>Oscillospiraceae</taxon>
        <taxon>Lawsonibacter</taxon>
    </lineage>
</organism>
<gene>
    <name evidence="2" type="ORF">H8S57_05110</name>
</gene>
<sequence length="147" mass="16386">MDISKHKTLLIVLIAILWIACIITGTTGHFVLGMCLGVALMFLHMILGVAKQGKVSKQFLLYPLLIWAALWLVSFILSGYFGDRFAGGMPAFTVLGFHPSFAPTIFLYWIGGQLTLNLGLYLLQDEWLSQKDWDAFCDKVKGMKGVK</sequence>
<feature type="transmembrane region" description="Helical" evidence="1">
    <location>
        <begin position="31"/>
        <end position="50"/>
    </location>
</feature>
<feature type="transmembrane region" description="Helical" evidence="1">
    <location>
        <begin position="59"/>
        <end position="81"/>
    </location>
</feature>
<protein>
    <submittedName>
        <fullName evidence="2">Uncharacterized protein</fullName>
    </submittedName>
</protein>
<name>A0A8J6JE47_9FIRM</name>
<evidence type="ECO:0000313" key="3">
    <source>
        <dbReference type="Proteomes" id="UP000661435"/>
    </source>
</evidence>
<comment type="caution">
    <text evidence="2">The sequence shown here is derived from an EMBL/GenBank/DDBJ whole genome shotgun (WGS) entry which is preliminary data.</text>
</comment>
<feature type="transmembrane region" description="Helical" evidence="1">
    <location>
        <begin position="101"/>
        <end position="123"/>
    </location>
</feature>
<keyword evidence="1" id="KW-1133">Transmembrane helix</keyword>
<keyword evidence="1" id="KW-0812">Transmembrane</keyword>
<reference evidence="2" key="1">
    <citation type="submission" date="2020-08" db="EMBL/GenBank/DDBJ databases">
        <title>Genome public.</title>
        <authorList>
            <person name="Liu C."/>
            <person name="Sun Q."/>
        </authorList>
    </citation>
    <scope>NUCLEOTIDE SEQUENCE</scope>
    <source>
        <strain evidence="2">NSJ-51</strain>
    </source>
</reference>
<dbReference type="EMBL" id="JACOPP010000004">
    <property type="protein sequence ID" value="MBC5733105.1"/>
    <property type="molecule type" value="Genomic_DNA"/>
</dbReference>
<proteinExistence type="predicted"/>
<dbReference type="Proteomes" id="UP000661435">
    <property type="component" value="Unassembled WGS sequence"/>
</dbReference>
<keyword evidence="1" id="KW-0472">Membrane</keyword>
<evidence type="ECO:0000313" key="2">
    <source>
        <dbReference type="EMBL" id="MBC5733105.1"/>
    </source>
</evidence>
<dbReference type="AlphaFoldDB" id="A0A8J6JE47"/>
<dbReference type="PROSITE" id="PS51257">
    <property type="entry name" value="PROKAR_LIPOPROTEIN"/>
    <property type="match status" value="1"/>
</dbReference>
<feature type="transmembrane region" description="Helical" evidence="1">
    <location>
        <begin position="7"/>
        <end position="25"/>
    </location>
</feature>
<accession>A0A8J6JE47</accession>